<organism evidence="2">
    <name type="scientific">Tanacetum cinerariifolium</name>
    <name type="common">Dalmatian daisy</name>
    <name type="synonym">Chrysanthemum cinerariifolium</name>
    <dbReference type="NCBI Taxonomy" id="118510"/>
    <lineage>
        <taxon>Eukaryota</taxon>
        <taxon>Viridiplantae</taxon>
        <taxon>Streptophyta</taxon>
        <taxon>Embryophyta</taxon>
        <taxon>Tracheophyta</taxon>
        <taxon>Spermatophyta</taxon>
        <taxon>Magnoliopsida</taxon>
        <taxon>eudicotyledons</taxon>
        <taxon>Gunneridae</taxon>
        <taxon>Pentapetalae</taxon>
        <taxon>asterids</taxon>
        <taxon>campanulids</taxon>
        <taxon>Asterales</taxon>
        <taxon>Asteraceae</taxon>
        <taxon>Asteroideae</taxon>
        <taxon>Anthemideae</taxon>
        <taxon>Anthemidinae</taxon>
        <taxon>Tanacetum</taxon>
    </lineage>
</organism>
<dbReference type="EMBL" id="BKCJ010375412">
    <property type="protein sequence ID" value="GFA14207.1"/>
    <property type="molecule type" value="Genomic_DNA"/>
</dbReference>
<protein>
    <submittedName>
        <fullName evidence="2">Ribonuclease H-like domain-containing protein</fullName>
    </submittedName>
</protein>
<dbReference type="Pfam" id="PF07727">
    <property type="entry name" value="RVT_2"/>
    <property type="match status" value="1"/>
</dbReference>
<accession>A0A699J6V3</accession>
<comment type="caution">
    <text evidence="2">The sequence shown here is derived from an EMBL/GenBank/DDBJ whole genome shotgun (WGS) entry which is preliminary data.</text>
</comment>
<gene>
    <name evidence="2" type="ORF">Tci_586179</name>
</gene>
<name>A0A699J6V3_TANCI</name>
<feature type="domain" description="Reverse transcriptase Ty1/copia-type" evidence="1">
    <location>
        <begin position="62"/>
        <end position="145"/>
    </location>
</feature>
<dbReference type="InterPro" id="IPR013103">
    <property type="entry name" value="RVT_2"/>
</dbReference>
<reference evidence="2" key="1">
    <citation type="journal article" date="2019" name="Sci. Rep.">
        <title>Draft genome of Tanacetum cinerariifolium, the natural source of mosquito coil.</title>
        <authorList>
            <person name="Yamashiro T."/>
            <person name="Shiraishi A."/>
            <person name="Satake H."/>
            <person name="Nakayama K."/>
        </authorList>
    </citation>
    <scope>NUCLEOTIDE SEQUENCE</scope>
</reference>
<sequence length="236" mass="26609">MDICFRVGTNCPTQHLNLHVSFILPLPKSYNDAFNDSNWQNSMSDEYNALIKNKTLESCASIHEHQIICCVWLFHHSYCANGTLIRYKARLVVNGSTQLEGNDVNGTFSLVVKPGTLRIVLSLATSRHWLVNHLDVKNAFLHGILVKRDCTGMFLSQHKYAVEILDRAHMVNYNSSRTLVDTKSKLKDDGDPLYAPTLYQSHASSLRSLHLLVEYLLCGAIEAEYRGVVNVVVETC</sequence>
<dbReference type="AlphaFoldDB" id="A0A699J6V3"/>
<evidence type="ECO:0000259" key="1">
    <source>
        <dbReference type="Pfam" id="PF07727"/>
    </source>
</evidence>
<proteinExistence type="predicted"/>
<evidence type="ECO:0000313" key="2">
    <source>
        <dbReference type="EMBL" id="GFA14207.1"/>
    </source>
</evidence>